<gene>
    <name evidence="1" type="ORF">H6G03_24970</name>
</gene>
<dbReference type="InterPro" id="IPR029063">
    <property type="entry name" value="SAM-dependent_MTases_sf"/>
</dbReference>
<protein>
    <recommendedName>
        <fullName evidence="3">SAM-dependent methyltransferase</fullName>
    </recommendedName>
</protein>
<comment type="caution">
    <text evidence="1">The sequence shown here is derived from an EMBL/GenBank/DDBJ whole genome shotgun (WGS) entry which is preliminary data.</text>
</comment>
<keyword evidence="2" id="KW-1185">Reference proteome</keyword>
<organism evidence="1 2">
    <name type="scientific">Aerosakkonema funiforme FACHB-1375</name>
    <dbReference type="NCBI Taxonomy" id="2949571"/>
    <lineage>
        <taxon>Bacteria</taxon>
        <taxon>Bacillati</taxon>
        <taxon>Cyanobacteriota</taxon>
        <taxon>Cyanophyceae</taxon>
        <taxon>Oscillatoriophycideae</taxon>
        <taxon>Aerosakkonematales</taxon>
        <taxon>Aerosakkonemataceae</taxon>
        <taxon>Aerosakkonema</taxon>
    </lineage>
</organism>
<dbReference type="SUPFAM" id="SSF53335">
    <property type="entry name" value="S-adenosyl-L-methionine-dependent methyltransferases"/>
    <property type="match status" value="1"/>
</dbReference>
<dbReference type="AlphaFoldDB" id="A0A926ZKR8"/>
<dbReference type="EMBL" id="JACJPW010000078">
    <property type="protein sequence ID" value="MBD2184281.1"/>
    <property type="molecule type" value="Genomic_DNA"/>
</dbReference>
<proteinExistence type="predicted"/>
<sequence length="108" mass="12046">MVDSARQKARQLAHQFFVQDNPTGWFDVLYASANGDDRAVPWADMTVNPNFADWIELHNLRGEGKKALVIGCGLGDDAEELARLGFDVVAFDRKARRKPLALDMGISR</sequence>
<name>A0A926ZKR8_9CYAN</name>
<dbReference type="Proteomes" id="UP000641646">
    <property type="component" value="Unassembled WGS sequence"/>
</dbReference>
<dbReference type="RefSeq" id="WP_190470362.1">
    <property type="nucleotide sequence ID" value="NZ_JACJPW010000078.1"/>
</dbReference>
<reference evidence="1" key="1">
    <citation type="journal article" date="2015" name="ISME J.">
        <title>Draft Genome Sequence of Streptomyces incarnatus NRRL8089, which Produces the Nucleoside Antibiotic Sinefungin.</title>
        <authorList>
            <person name="Oshima K."/>
            <person name="Hattori M."/>
            <person name="Shimizu H."/>
            <person name="Fukuda K."/>
            <person name="Nemoto M."/>
            <person name="Inagaki K."/>
            <person name="Tamura T."/>
        </authorList>
    </citation>
    <scope>NUCLEOTIDE SEQUENCE</scope>
    <source>
        <strain evidence="1">FACHB-1375</strain>
    </source>
</reference>
<evidence type="ECO:0000313" key="1">
    <source>
        <dbReference type="EMBL" id="MBD2184281.1"/>
    </source>
</evidence>
<dbReference type="Gene3D" id="3.40.50.150">
    <property type="entry name" value="Vaccinia Virus protein VP39"/>
    <property type="match status" value="1"/>
</dbReference>
<evidence type="ECO:0000313" key="2">
    <source>
        <dbReference type="Proteomes" id="UP000641646"/>
    </source>
</evidence>
<accession>A0A926ZKR8</accession>
<reference evidence="1" key="2">
    <citation type="submission" date="2020-08" db="EMBL/GenBank/DDBJ databases">
        <authorList>
            <person name="Chen M."/>
            <person name="Teng W."/>
            <person name="Zhao L."/>
            <person name="Hu C."/>
            <person name="Zhou Y."/>
            <person name="Han B."/>
            <person name="Song L."/>
            <person name="Shu W."/>
        </authorList>
    </citation>
    <scope>NUCLEOTIDE SEQUENCE</scope>
    <source>
        <strain evidence="1">FACHB-1375</strain>
    </source>
</reference>
<evidence type="ECO:0008006" key="3">
    <source>
        <dbReference type="Google" id="ProtNLM"/>
    </source>
</evidence>